<name>A0A010YZ82_9ACTN</name>
<feature type="transmembrane region" description="Helical" evidence="1">
    <location>
        <begin position="67"/>
        <end position="88"/>
    </location>
</feature>
<keyword evidence="3" id="KW-1185">Reference proteome</keyword>
<reference evidence="2 3" key="1">
    <citation type="submission" date="2013-07" db="EMBL/GenBank/DDBJ databases">
        <authorList>
            <consortium name="DOE Joint Genome Institute"/>
            <person name="Eisen J."/>
            <person name="Huntemann M."/>
            <person name="Han J."/>
            <person name="Chen A."/>
            <person name="Kyrpides N."/>
            <person name="Mavromatis K."/>
            <person name="Markowitz V."/>
            <person name="Palaniappan K."/>
            <person name="Ivanova N."/>
            <person name="Schaumberg A."/>
            <person name="Pati A."/>
            <person name="Liolios K."/>
            <person name="Nordberg H.P."/>
            <person name="Cantor M.N."/>
            <person name="Hua S.X."/>
            <person name="Woyke T."/>
        </authorList>
    </citation>
    <scope>NUCLEOTIDE SEQUENCE [LARGE SCALE GENOMIC DNA]</scope>
    <source>
        <strain evidence="2 3">DSM 44712</strain>
    </source>
</reference>
<proteinExistence type="predicted"/>
<keyword evidence="1" id="KW-1133">Transmembrane helix</keyword>
<dbReference type="Proteomes" id="UP000021053">
    <property type="component" value="Unassembled WGS sequence"/>
</dbReference>
<evidence type="ECO:0000256" key="1">
    <source>
        <dbReference type="SAM" id="Phobius"/>
    </source>
</evidence>
<evidence type="ECO:0000313" key="2">
    <source>
        <dbReference type="EMBL" id="EXG80533.1"/>
    </source>
</evidence>
<gene>
    <name evidence="2" type="ORF">CryarDRAFT_1613</name>
</gene>
<feature type="transmembrane region" description="Helical" evidence="1">
    <location>
        <begin position="108"/>
        <end position="127"/>
    </location>
</feature>
<protein>
    <submittedName>
        <fullName evidence="2">Uncharacterized protein</fullName>
    </submittedName>
</protein>
<dbReference type="AlphaFoldDB" id="A0A010YZ82"/>
<evidence type="ECO:0000313" key="3">
    <source>
        <dbReference type="Proteomes" id="UP000021053"/>
    </source>
</evidence>
<keyword evidence="1" id="KW-0472">Membrane</keyword>
<feature type="transmembrane region" description="Helical" evidence="1">
    <location>
        <begin position="235"/>
        <end position="255"/>
    </location>
</feature>
<dbReference type="OrthoDB" id="3406023at2"/>
<feature type="transmembrane region" description="Helical" evidence="1">
    <location>
        <begin position="132"/>
        <end position="150"/>
    </location>
</feature>
<feature type="transmembrane region" description="Helical" evidence="1">
    <location>
        <begin position="206"/>
        <end position="228"/>
    </location>
</feature>
<dbReference type="RefSeq" id="WP_035849471.1">
    <property type="nucleotide sequence ID" value="NZ_KK073874.1"/>
</dbReference>
<keyword evidence="1" id="KW-0812">Transmembrane</keyword>
<accession>A0A010YZ82</accession>
<feature type="transmembrane region" description="Helical" evidence="1">
    <location>
        <begin position="267"/>
        <end position="289"/>
    </location>
</feature>
<dbReference type="HOGENOM" id="CLU_971926_0_0_11"/>
<dbReference type="EMBL" id="JFBT01000001">
    <property type="protein sequence ID" value="EXG80533.1"/>
    <property type="molecule type" value="Genomic_DNA"/>
</dbReference>
<comment type="caution">
    <text evidence="2">The sequence shown here is derived from an EMBL/GenBank/DDBJ whole genome shotgun (WGS) entry which is preliminary data.</text>
</comment>
<sequence length="295" mass="31157">MSGDLERRYARVLRLYPKAYRRERGPELLATLLEASARPKRRELPALLLGALRAHAGSDRRTAGGTWVAASRVAALMVLVYAITTAPVRAGITLAYGLPHGWWLIEQSLPELVAAPVGLLALAAAVLGRHRIALGVTSVAFLVGLGTWLTDTALEAGFFRYLFAALLLLPAVRTAPPPVSGLLRYALSAPALLVAADRIGEDVVPAVAGIVGFGAFVAVWFVALFWAVVDERVTLAVGLFFLAEALLWPIVLAVFTAGGASGNLTGLAVTMALTALVPTVLLSVSAIAVRRQARL</sequence>
<organism evidence="2 3">
    <name type="scientific">Cryptosporangium arvum DSM 44712</name>
    <dbReference type="NCBI Taxonomy" id="927661"/>
    <lineage>
        <taxon>Bacteria</taxon>
        <taxon>Bacillati</taxon>
        <taxon>Actinomycetota</taxon>
        <taxon>Actinomycetes</taxon>
        <taxon>Cryptosporangiales</taxon>
        <taxon>Cryptosporangiaceae</taxon>
        <taxon>Cryptosporangium</taxon>
    </lineage>
</organism>